<dbReference type="Proteomes" id="UP001501094">
    <property type="component" value="Unassembled WGS sequence"/>
</dbReference>
<reference evidence="2 3" key="1">
    <citation type="journal article" date="2019" name="Int. J. Syst. Evol. Microbiol.">
        <title>The Global Catalogue of Microorganisms (GCM) 10K type strain sequencing project: providing services to taxonomists for standard genome sequencing and annotation.</title>
        <authorList>
            <consortium name="The Broad Institute Genomics Platform"/>
            <consortium name="The Broad Institute Genome Sequencing Center for Infectious Disease"/>
            <person name="Wu L."/>
            <person name="Ma J."/>
        </authorList>
    </citation>
    <scope>NUCLEOTIDE SEQUENCE [LARGE SCALE GENOMIC DNA]</scope>
    <source>
        <strain evidence="2 3">JCM 14326</strain>
    </source>
</reference>
<dbReference type="EMBL" id="BAAANL010000007">
    <property type="protein sequence ID" value="GAA1871413.1"/>
    <property type="molecule type" value="Genomic_DNA"/>
</dbReference>
<gene>
    <name evidence="2" type="ORF">GCM10009751_33280</name>
</gene>
<sequence length="81" mass="8475">MGLFDAAKDFVTDPENIAKAKELATDENVDMAAGKLRELAPEQADGAIDGLADQAKAWGGDEGAEAGERGGREGDRENRGN</sequence>
<comment type="caution">
    <text evidence="2">The sequence shown here is derived from an EMBL/GenBank/DDBJ whole genome shotgun (WGS) entry which is preliminary data.</text>
</comment>
<feature type="region of interest" description="Disordered" evidence="1">
    <location>
        <begin position="58"/>
        <end position="81"/>
    </location>
</feature>
<proteinExistence type="predicted"/>
<evidence type="ECO:0000313" key="3">
    <source>
        <dbReference type="Proteomes" id="UP001501094"/>
    </source>
</evidence>
<dbReference type="RefSeq" id="WP_344105078.1">
    <property type="nucleotide sequence ID" value="NZ_BAAANL010000007.1"/>
</dbReference>
<accession>A0ABN2NJ90</accession>
<protein>
    <recommendedName>
        <fullName evidence="4">MT0933-like antitoxin protein</fullName>
    </recommendedName>
</protein>
<evidence type="ECO:0008006" key="4">
    <source>
        <dbReference type="Google" id="ProtNLM"/>
    </source>
</evidence>
<keyword evidence="3" id="KW-1185">Reference proteome</keyword>
<evidence type="ECO:0000256" key="1">
    <source>
        <dbReference type="SAM" id="MobiDB-lite"/>
    </source>
</evidence>
<name>A0ABN2NJ90_9MICO</name>
<evidence type="ECO:0000313" key="2">
    <source>
        <dbReference type="EMBL" id="GAA1871413.1"/>
    </source>
</evidence>
<feature type="compositionally biased region" description="Basic and acidic residues" evidence="1">
    <location>
        <begin position="66"/>
        <end position="81"/>
    </location>
</feature>
<organism evidence="2 3">
    <name type="scientific">Myceligenerans crystallogenes</name>
    <dbReference type="NCBI Taxonomy" id="316335"/>
    <lineage>
        <taxon>Bacteria</taxon>
        <taxon>Bacillati</taxon>
        <taxon>Actinomycetota</taxon>
        <taxon>Actinomycetes</taxon>
        <taxon>Micrococcales</taxon>
        <taxon>Promicromonosporaceae</taxon>
        <taxon>Myceligenerans</taxon>
    </lineage>
</organism>